<proteinExistence type="predicted"/>
<comment type="caution">
    <text evidence="1">The sequence shown here is derived from an EMBL/GenBank/DDBJ whole genome shotgun (WGS) entry which is preliminary data.</text>
</comment>
<evidence type="ECO:0000313" key="1">
    <source>
        <dbReference type="EMBL" id="GLF95203.1"/>
    </source>
</evidence>
<dbReference type="EMBL" id="BSBI01000004">
    <property type="protein sequence ID" value="GLF95203.1"/>
    <property type="molecule type" value="Genomic_DNA"/>
</dbReference>
<dbReference type="Proteomes" id="UP001291653">
    <property type="component" value="Unassembled WGS sequence"/>
</dbReference>
<evidence type="ECO:0000313" key="2">
    <source>
        <dbReference type="Proteomes" id="UP001291653"/>
    </source>
</evidence>
<dbReference type="RefSeq" id="WP_323447257.1">
    <property type="nucleotide sequence ID" value="NZ_BSBI01000004.1"/>
</dbReference>
<sequence>MRPTTLLLILSASGGNPCRFAEAFQEAARRAARELGRPGLATMDASERTCRRWLDGEQRPRGNAAEVLEHWLGLDLETLLRPLPEPAGVPAPVLRPAAEGAARALDLRFATSRLSLAPGPGVEGQWALDGLRLLEGTRIVVQPYDGTLTREGLRLAESDAEHLAGFTRPLRRALVLGADGARPGGSVHALDAVFARQVTARALPAAGLVIPAAYRVDDLTYALLWALIVIDDALQADDRALQAQEAVLDSLASRPGAAITSDLVPGLSRAGSMWLGSEAGARYLTARIPPGSGPVRMWIAAQTGEQSCGWLLFPARRALLRHLAPGGTALLNLPETSVKDSEPWERILLLLTAALLEHHGQAVRINAEPAGNSVDEFVIAAGRAHLAHWTPGDSRTLGRTETVPDTVTTQPFTDALDHATAHALPAADHPAGRLETLARHLGLDWTWLTGRCRDLHTTGTTGLLRPRSRLTHTGGITDALAHLAGHADNAADHHP</sequence>
<protein>
    <submittedName>
        <fullName evidence="1">PT domain-containing protein</fullName>
    </submittedName>
</protein>
<name>A0ABQ5NXX0_9ACTN</name>
<organism evidence="1 2">
    <name type="scientific">Streptomyces yaizuensis</name>
    <dbReference type="NCBI Taxonomy" id="2989713"/>
    <lineage>
        <taxon>Bacteria</taxon>
        <taxon>Bacillati</taxon>
        <taxon>Actinomycetota</taxon>
        <taxon>Actinomycetes</taxon>
        <taxon>Kitasatosporales</taxon>
        <taxon>Streptomycetaceae</taxon>
        <taxon>Streptomyces</taxon>
    </lineage>
</organism>
<accession>A0ABQ5NXX0</accession>
<gene>
    <name evidence="1" type="ORF">SYYSPA8_12920</name>
</gene>
<reference evidence="1 2" key="1">
    <citation type="submission" date="2022-10" db="EMBL/GenBank/DDBJ databases">
        <title>Draft genome sequence of Streptomyces sp. YSPA8.</title>
        <authorList>
            <person name="Moriuchi R."/>
            <person name="Dohra H."/>
            <person name="Yamamura H."/>
            <person name="Kodani S."/>
        </authorList>
    </citation>
    <scope>NUCLEOTIDE SEQUENCE [LARGE SCALE GENOMIC DNA]</scope>
    <source>
        <strain evidence="1 2">YSPA8</strain>
    </source>
</reference>
<keyword evidence="2" id="KW-1185">Reference proteome</keyword>